<reference evidence="2 3" key="1">
    <citation type="journal article" date="2012" name="J. Bacteriol.">
        <title>Draft Genome Sequence of the Volcano-Inhabiting Thermoacidophilic Methanotroph Methylacidiphilum fumariolicum Strain SolV.</title>
        <authorList>
            <person name="Khadem A.F."/>
            <person name="Wieczorek A.S."/>
            <person name="Pol A."/>
            <person name="Vuilleumier S."/>
            <person name="Harhangi H.R."/>
            <person name="Dunfield P.F."/>
            <person name="Kalyuzhnaya M.G."/>
            <person name="Murrell J.C."/>
            <person name="Francoijs K.-J."/>
            <person name="Stunnenberg H.G."/>
            <person name="Stein L.Y."/>
            <person name="DiSpirito A.A."/>
            <person name="Semrau J.D."/>
            <person name="Lajus A."/>
            <person name="Medigue C."/>
            <person name="Klotz M.G."/>
            <person name="Jetten M.S.M."/>
            <person name="Op den Camp H.J.M."/>
        </authorList>
    </citation>
    <scope>NUCLEOTIDE SEQUENCE [LARGE SCALE GENOMIC DNA]</scope>
    <source>
        <strain evidence="2 3">SolV</strain>
    </source>
</reference>
<feature type="compositionally biased region" description="Polar residues" evidence="1">
    <location>
        <begin position="45"/>
        <end position="60"/>
    </location>
</feature>
<dbReference type="EMBL" id="CAHT01000078">
    <property type="protein sequence ID" value="CCG92595.1"/>
    <property type="molecule type" value="Genomic_DNA"/>
</dbReference>
<evidence type="ECO:0000256" key="1">
    <source>
        <dbReference type="SAM" id="MobiDB-lite"/>
    </source>
</evidence>
<sequence length="90" mass="9932">MPGYRHGHFVLRKSGIELACHLDNQRGHLPAALSRPFQYSPPPRDSNQAAARYYGQTSPKASHAAGSAASTKKSLDLQSFFWWYAPTDSA</sequence>
<dbReference type="InParanoid" id="I0JZC6"/>
<proteinExistence type="predicted"/>
<comment type="caution">
    <text evidence="2">The sequence shown here is derived from an EMBL/GenBank/DDBJ whole genome shotgun (WGS) entry which is preliminary data.</text>
</comment>
<gene>
    <name evidence="2" type="ORF">MFUM_700149</name>
</gene>
<evidence type="ECO:0000313" key="3">
    <source>
        <dbReference type="Proteomes" id="UP000004837"/>
    </source>
</evidence>
<name>I0JZC6_METFB</name>
<dbReference type="Proteomes" id="UP000004837">
    <property type="component" value="Unassembled WGS sequence"/>
</dbReference>
<protein>
    <submittedName>
        <fullName evidence="2">Uncharacterized protein</fullName>
    </submittedName>
</protein>
<evidence type="ECO:0000313" key="2">
    <source>
        <dbReference type="EMBL" id="CCG92595.1"/>
    </source>
</evidence>
<accession>I0JZC6</accession>
<organism evidence="2 3">
    <name type="scientific">Methylacidiphilum fumariolicum (strain SolV)</name>
    <dbReference type="NCBI Taxonomy" id="1156937"/>
    <lineage>
        <taxon>Bacteria</taxon>
        <taxon>Pseudomonadati</taxon>
        <taxon>Verrucomicrobiota</taxon>
        <taxon>Methylacidiphilae</taxon>
        <taxon>Methylacidiphilales</taxon>
        <taxon>Methylacidiphilaceae</taxon>
        <taxon>Methylacidiphilum (ex Ratnadevi et al. 2023)</taxon>
    </lineage>
</organism>
<dbReference type="AlphaFoldDB" id="I0JZC6"/>
<feature type="region of interest" description="Disordered" evidence="1">
    <location>
        <begin position="33"/>
        <end position="68"/>
    </location>
</feature>